<organism evidence="3 4">
    <name type="scientific">Burkholderia singularis</name>
    <dbReference type="NCBI Taxonomy" id="1503053"/>
    <lineage>
        <taxon>Bacteria</taxon>
        <taxon>Pseudomonadati</taxon>
        <taxon>Pseudomonadota</taxon>
        <taxon>Betaproteobacteria</taxon>
        <taxon>Burkholderiales</taxon>
        <taxon>Burkholderiaceae</taxon>
        <taxon>Burkholderia</taxon>
        <taxon>pseudomallei group</taxon>
    </lineage>
</organism>
<accession>A0A238H1A1</accession>
<dbReference type="InterPro" id="IPR013096">
    <property type="entry name" value="Cupin_2"/>
</dbReference>
<name>A0A238H1A1_9BURK</name>
<dbReference type="SUPFAM" id="SSF51182">
    <property type="entry name" value="RmlC-like cupins"/>
    <property type="match status" value="1"/>
</dbReference>
<dbReference type="InterPro" id="IPR011051">
    <property type="entry name" value="RmlC_Cupin_sf"/>
</dbReference>
<evidence type="ECO:0000313" key="3">
    <source>
        <dbReference type="EMBL" id="SMF99051.1"/>
    </source>
</evidence>
<dbReference type="Pfam" id="PF01381">
    <property type="entry name" value="HTH_3"/>
    <property type="match status" value="1"/>
</dbReference>
<dbReference type="InterPro" id="IPR050807">
    <property type="entry name" value="TransReg_Diox_bact_type"/>
</dbReference>
<evidence type="ECO:0000313" key="4">
    <source>
        <dbReference type="Proteomes" id="UP000198460"/>
    </source>
</evidence>
<dbReference type="InterPro" id="IPR001387">
    <property type="entry name" value="Cro/C1-type_HTH"/>
</dbReference>
<dbReference type="InterPro" id="IPR010982">
    <property type="entry name" value="Lambda_DNA-bd_dom_sf"/>
</dbReference>
<dbReference type="CDD" id="cd02209">
    <property type="entry name" value="cupin_XRE_C"/>
    <property type="match status" value="1"/>
</dbReference>
<dbReference type="PROSITE" id="PS50943">
    <property type="entry name" value="HTH_CROC1"/>
    <property type="match status" value="1"/>
</dbReference>
<sequence length="252" mass="27614">MKRAVSFRVAYACRVRATRARIRHRHGPCARKRGVAARWLCAHRARDFSDNWILTAGFCLAMVSPLDESTVVATSIGNKIRALRQRLKLTLDEASAAAGISKPFLSQVERGRATPSITSLVGIARALGVTMQYFVDTPTEAKSICRSETLQYFSLANSANAFARLTNVVDGRQLDAILVRLPAAQTFSEMTTHAGEEFLYVLAGDVELKLADKAFMLKTGDAAHYESTTPHAWRNGGASEAVVVWVGTPRLF</sequence>
<gene>
    <name evidence="3" type="ORF">BSIN_2268</name>
</gene>
<evidence type="ECO:0000259" key="2">
    <source>
        <dbReference type="PROSITE" id="PS50943"/>
    </source>
</evidence>
<feature type="domain" description="HTH cro/C1-type" evidence="2">
    <location>
        <begin position="80"/>
        <end position="134"/>
    </location>
</feature>
<dbReference type="AlphaFoldDB" id="A0A238H1A1"/>
<evidence type="ECO:0000256" key="1">
    <source>
        <dbReference type="ARBA" id="ARBA00023125"/>
    </source>
</evidence>
<dbReference type="CDD" id="cd00093">
    <property type="entry name" value="HTH_XRE"/>
    <property type="match status" value="1"/>
</dbReference>
<dbReference type="Pfam" id="PF07883">
    <property type="entry name" value="Cupin_2"/>
    <property type="match status" value="1"/>
</dbReference>
<dbReference type="GO" id="GO:0003700">
    <property type="term" value="F:DNA-binding transcription factor activity"/>
    <property type="evidence" value="ECO:0007669"/>
    <property type="project" value="TreeGrafter"/>
</dbReference>
<keyword evidence="1" id="KW-0238">DNA-binding</keyword>
<dbReference type="SMART" id="SM00530">
    <property type="entry name" value="HTH_XRE"/>
    <property type="match status" value="1"/>
</dbReference>
<dbReference type="InterPro" id="IPR014710">
    <property type="entry name" value="RmlC-like_jellyroll"/>
</dbReference>
<reference evidence="3 4" key="1">
    <citation type="submission" date="2017-04" db="EMBL/GenBank/DDBJ databases">
        <authorList>
            <person name="Afonso C.L."/>
            <person name="Miller P.J."/>
            <person name="Scott M.A."/>
            <person name="Spackman E."/>
            <person name="Goraichik I."/>
            <person name="Dimitrov K.M."/>
            <person name="Suarez D.L."/>
            <person name="Swayne D.E."/>
        </authorList>
    </citation>
    <scope>NUCLEOTIDE SEQUENCE [LARGE SCALE GENOMIC DNA]</scope>
    <source>
        <strain evidence="3">LMG 28154</strain>
    </source>
</reference>
<dbReference type="GO" id="GO:0005829">
    <property type="term" value="C:cytosol"/>
    <property type="evidence" value="ECO:0007669"/>
    <property type="project" value="TreeGrafter"/>
</dbReference>
<protein>
    <submittedName>
        <fullName evidence="3">Transcriptional regulator, XRE family</fullName>
    </submittedName>
</protein>
<proteinExistence type="predicted"/>
<dbReference type="PANTHER" id="PTHR46797">
    <property type="entry name" value="HTH-TYPE TRANSCRIPTIONAL REGULATOR"/>
    <property type="match status" value="1"/>
</dbReference>
<dbReference type="Gene3D" id="1.10.260.40">
    <property type="entry name" value="lambda repressor-like DNA-binding domains"/>
    <property type="match status" value="1"/>
</dbReference>
<dbReference type="Proteomes" id="UP000198460">
    <property type="component" value="Unassembled WGS sequence"/>
</dbReference>
<dbReference type="EMBL" id="FXAN01000037">
    <property type="protein sequence ID" value="SMF99051.1"/>
    <property type="molecule type" value="Genomic_DNA"/>
</dbReference>
<dbReference type="GO" id="GO:0003677">
    <property type="term" value="F:DNA binding"/>
    <property type="evidence" value="ECO:0007669"/>
    <property type="project" value="UniProtKB-KW"/>
</dbReference>
<dbReference type="Gene3D" id="2.60.120.10">
    <property type="entry name" value="Jelly Rolls"/>
    <property type="match status" value="1"/>
</dbReference>
<dbReference type="SUPFAM" id="SSF47413">
    <property type="entry name" value="lambda repressor-like DNA-binding domains"/>
    <property type="match status" value="1"/>
</dbReference>
<dbReference type="PANTHER" id="PTHR46797:SF1">
    <property type="entry name" value="METHYLPHOSPHONATE SYNTHASE"/>
    <property type="match status" value="1"/>
</dbReference>